<proteinExistence type="predicted"/>
<protein>
    <submittedName>
        <fullName evidence="1">DUF4364 family protein</fullName>
    </submittedName>
</protein>
<reference evidence="1" key="1">
    <citation type="submission" date="2020-10" db="EMBL/GenBank/DDBJ databases">
        <authorList>
            <person name="Gilroy R."/>
        </authorList>
    </citation>
    <scope>NUCLEOTIDE SEQUENCE</scope>
    <source>
        <strain evidence="1">CHK187-14744</strain>
    </source>
</reference>
<evidence type="ECO:0000313" key="1">
    <source>
        <dbReference type="EMBL" id="HIU02588.1"/>
    </source>
</evidence>
<dbReference type="Gene3D" id="1.10.10.10">
    <property type="entry name" value="Winged helix-like DNA-binding domain superfamily/Winged helix DNA-binding domain"/>
    <property type="match status" value="1"/>
</dbReference>
<comment type="caution">
    <text evidence="1">The sequence shown here is derived from an EMBL/GenBank/DDBJ whole genome shotgun (WGS) entry which is preliminary data.</text>
</comment>
<evidence type="ECO:0000313" key="2">
    <source>
        <dbReference type="Proteomes" id="UP000824164"/>
    </source>
</evidence>
<gene>
    <name evidence="1" type="ORF">IAB63_04985</name>
</gene>
<organism evidence="1 2">
    <name type="scientific">Candidatus Onthocola gallistercoris</name>
    <dbReference type="NCBI Taxonomy" id="2840876"/>
    <lineage>
        <taxon>Bacteria</taxon>
        <taxon>Bacillati</taxon>
        <taxon>Bacillota</taxon>
        <taxon>Bacilli</taxon>
        <taxon>Candidatus Onthocola</taxon>
    </lineage>
</organism>
<dbReference type="InterPro" id="IPR036390">
    <property type="entry name" value="WH_DNA-bd_sf"/>
</dbReference>
<reference evidence="1" key="2">
    <citation type="journal article" date="2021" name="PeerJ">
        <title>Extensive microbial diversity within the chicken gut microbiome revealed by metagenomics and culture.</title>
        <authorList>
            <person name="Gilroy R."/>
            <person name="Ravi A."/>
            <person name="Getino M."/>
            <person name="Pursley I."/>
            <person name="Horton D.L."/>
            <person name="Alikhan N.F."/>
            <person name="Baker D."/>
            <person name="Gharbi K."/>
            <person name="Hall N."/>
            <person name="Watson M."/>
            <person name="Adriaenssens E.M."/>
            <person name="Foster-Nyarko E."/>
            <person name="Jarju S."/>
            <person name="Secka A."/>
            <person name="Antonio M."/>
            <person name="Oren A."/>
            <person name="Chaudhuri R.R."/>
            <person name="La Ragione R."/>
            <person name="Hildebrand F."/>
            <person name="Pallen M.J."/>
        </authorList>
    </citation>
    <scope>NUCLEOTIDE SEQUENCE</scope>
    <source>
        <strain evidence="1">CHK187-14744</strain>
    </source>
</reference>
<sequence length="176" mass="20635">MTDPLTLYKLILLYILDHVDYPMTNSQLSEFLLEKEYTSYFTIQTALSELEEAGFISVSHQTNSSYYSLTPSGEETLEAFSSDISEDIRQEIRLFLKSKQYELRMANEITANYFPKHNHEFTVELTLHEKKDILMRLELTIPGEDQARIVCDQFHKHSSDIYNYLMTTLLTRKKNS</sequence>
<dbReference type="EMBL" id="DVLT01000035">
    <property type="protein sequence ID" value="HIU02588.1"/>
    <property type="molecule type" value="Genomic_DNA"/>
</dbReference>
<name>A0A9D1HG50_9FIRM</name>
<dbReference type="InterPro" id="IPR025374">
    <property type="entry name" value="DUF4364"/>
</dbReference>
<dbReference type="Proteomes" id="UP000824164">
    <property type="component" value="Unassembled WGS sequence"/>
</dbReference>
<accession>A0A9D1HG50</accession>
<dbReference type="SUPFAM" id="SSF46785">
    <property type="entry name" value="Winged helix' DNA-binding domain"/>
    <property type="match status" value="1"/>
</dbReference>
<dbReference type="AlphaFoldDB" id="A0A9D1HG50"/>
<dbReference type="InterPro" id="IPR036388">
    <property type="entry name" value="WH-like_DNA-bd_sf"/>
</dbReference>
<dbReference type="Pfam" id="PF14277">
    <property type="entry name" value="DUF4364"/>
    <property type="match status" value="1"/>
</dbReference>